<gene>
    <name evidence="2" type="ORF">AVDCRST_MAG55-2958</name>
</gene>
<protein>
    <submittedName>
        <fullName evidence="2">Uncharacterized protein</fullName>
    </submittedName>
</protein>
<name>A0A6J4QE93_9ACTN</name>
<feature type="non-terminal residue" evidence="2">
    <location>
        <position position="1"/>
    </location>
</feature>
<reference evidence="2" key="1">
    <citation type="submission" date="2020-02" db="EMBL/GenBank/DDBJ databases">
        <authorList>
            <person name="Meier V. D."/>
        </authorList>
    </citation>
    <scope>NUCLEOTIDE SEQUENCE</scope>
    <source>
        <strain evidence="2">AVDCRST_MAG55</strain>
    </source>
</reference>
<accession>A0A6J4QE93</accession>
<feature type="compositionally biased region" description="Basic residues" evidence="1">
    <location>
        <begin position="7"/>
        <end position="21"/>
    </location>
</feature>
<proteinExistence type="predicted"/>
<sequence length="50" mass="5878">VGYGPARRARPLPRHRSRQPRRGTPPPARQRGDQRPLYASRRRSRPPLRL</sequence>
<organism evidence="2">
    <name type="scientific">uncultured Rubrobacteraceae bacterium</name>
    <dbReference type="NCBI Taxonomy" id="349277"/>
    <lineage>
        <taxon>Bacteria</taxon>
        <taxon>Bacillati</taxon>
        <taxon>Actinomycetota</taxon>
        <taxon>Rubrobacteria</taxon>
        <taxon>Rubrobacterales</taxon>
        <taxon>Rubrobacteraceae</taxon>
        <taxon>environmental samples</taxon>
    </lineage>
</organism>
<feature type="compositionally biased region" description="Basic residues" evidence="1">
    <location>
        <begin position="40"/>
        <end position="50"/>
    </location>
</feature>
<dbReference type="AlphaFoldDB" id="A0A6J4QE93"/>
<evidence type="ECO:0000313" key="2">
    <source>
        <dbReference type="EMBL" id="CAA9435190.1"/>
    </source>
</evidence>
<feature type="region of interest" description="Disordered" evidence="1">
    <location>
        <begin position="1"/>
        <end position="50"/>
    </location>
</feature>
<evidence type="ECO:0000256" key="1">
    <source>
        <dbReference type="SAM" id="MobiDB-lite"/>
    </source>
</evidence>
<feature type="non-terminal residue" evidence="2">
    <location>
        <position position="50"/>
    </location>
</feature>
<dbReference type="EMBL" id="CADCUZ010000150">
    <property type="protein sequence ID" value="CAA9435190.1"/>
    <property type="molecule type" value="Genomic_DNA"/>
</dbReference>